<comment type="caution">
    <text evidence="2">The sequence shown here is derived from an EMBL/GenBank/DDBJ whole genome shotgun (WGS) entry which is preliminary data.</text>
</comment>
<dbReference type="OrthoDB" id="551302at2759"/>
<dbReference type="Gene3D" id="6.10.250.1050">
    <property type="match status" value="1"/>
</dbReference>
<gene>
    <name evidence="2" type="ORF">GJ744_000703</name>
</gene>
<feature type="compositionally biased region" description="Acidic residues" evidence="1">
    <location>
        <begin position="181"/>
        <end position="190"/>
    </location>
</feature>
<dbReference type="PANTHER" id="PTHR12398">
    <property type="entry name" value="PROTEIN PHOSPHATASE INHIBITOR"/>
    <property type="match status" value="1"/>
</dbReference>
<feature type="compositionally biased region" description="Basic and acidic residues" evidence="1">
    <location>
        <begin position="272"/>
        <end position="286"/>
    </location>
</feature>
<dbReference type="GO" id="GO:0004864">
    <property type="term" value="F:protein phosphatase inhibitor activity"/>
    <property type="evidence" value="ECO:0007669"/>
    <property type="project" value="InterPro"/>
</dbReference>
<sequence>MRSLLHMVVMNGLEWRFLDSFFRARRSSLHAQIELLQPATTVTYPPPVLHQPGDLNKRPKGILKNPSFSCSNETQASPTRDVSADLSTIPTVTEATEDQKELTLQNTLQNAGHRRSSSAARRASATRRHSHPNSLPGTSEEGDSMRLKWDEANLYLTEQQKSSTMKITEPKTPYEHARDLPDEDEEEDVAIDPRYVHVDELDKQKRSKEGGRESDIPGLELGDPEELGNTQAEDENSRIVRGGSQSREGSTGSREKHVEVAAEEETAVGMPTREELEKHKKFEEHRKKHYEMRDIKGLLGHPVDVDAMDEDEDEKPGQIPDLPSRGINGVR</sequence>
<protein>
    <recommendedName>
        <fullName evidence="4">Glc8 protein</fullName>
    </recommendedName>
</protein>
<feature type="compositionally biased region" description="Basic and acidic residues" evidence="1">
    <location>
        <begin position="168"/>
        <end position="180"/>
    </location>
</feature>
<dbReference type="PANTHER" id="PTHR12398:SF20">
    <property type="entry name" value="PROTEIN PHOSPHATASE 1 REGULATORY INHIBITOR SUBUNIT 2"/>
    <property type="match status" value="1"/>
</dbReference>
<organism evidence="2 3">
    <name type="scientific">Endocarpon pusillum</name>
    <dbReference type="NCBI Taxonomy" id="364733"/>
    <lineage>
        <taxon>Eukaryota</taxon>
        <taxon>Fungi</taxon>
        <taxon>Dikarya</taxon>
        <taxon>Ascomycota</taxon>
        <taxon>Pezizomycotina</taxon>
        <taxon>Eurotiomycetes</taxon>
        <taxon>Chaetothyriomycetidae</taxon>
        <taxon>Verrucariales</taxon>
        <taxon>Verrucariaceae</taxon>
        <taxon>Endocarpon</taxon>
    </lineage>
</organism>
<reference evidence="2" key="1">
    <citation type="submission" date="2020-02" db="EMBL/GenBank/DDBJ databases">
        <authorList>
            <person name="Palmer J.M."/>
        </authorList>
    </citation>
    <scope>NUCLEOTIDE SEQUENCE</scope>
    <source>
        <strain evidence="2">EPUS1.4</strain>
        <tissue evidence="2">Thallus</tissue>
    </source>
</reference>
<proteinExistence type="predicted"/>
<evidence type="ECO:0000313" key="3">
    <source>
        <dbReference type="Proteomes" id="UP000606974"/>
    </source>
</evidence>
<keyword evidence="3" id="KW-1185">Reference proteome</keyword>
<dbReference type="AlphaFoldDB" id="A0A8H7E3S3"/>
<dbReference type="InterPro" id="IPR007062">
    <property type="entry name" value="PPI-2"/>
</dbReference>
<dbReference type="GO" id="GO:0009966">
    <property type="term" value="P:regulation of signal transduction"/>
    <property type="evidence" value="ECO:0007669"/>
    <property type="project" value="InterPro"/>
</dbReference>
<dbReference type="EMBL" id="JAACFV010000107">
    <property type="protein sequence ID" value="KAF7505541.1"/>
    <property type="molecule type" value="Genomic_DNA"/>
</dbReference>
<feature type="compositionally biased region" description="Polar residues" evidence="1">
    <location>
        <begin position="243"/>
        <end position="252"/>
    </location>
</feature>
<feature type="region of interest" description="Disordered" evidence="1">
    <location>
        <begin position="160"/>
        <end position="286"/>
    </location>
</feature>
<evidence type="ECO:0000313" key="2">
    <source>
        <dbReference type="EMBL" id="KAF7505541.1"/>
    </source>
</evidence>
<name>A0A8H7E3S3_9EURO</name>
<feature type="region of interest" description="Disordered" evidence="1">
    <location>
        <begin position="106"/>
        <end position="145"/>
    </location>
</feature>
<evidence type="ECO:0000256" key="1">
    <source>
        <dbReference type="SAM" id="MobiDB-lite"/>
    </source>
</evidence>
<dbReference type="Pfam" id="PF04979">
    <property type="entry name" value="IPP-2"/>
    <property type="match status" value="1"/>
</dbReference>
<accession>A0A8H7E3S3</accession>
<feature type="compositionally biased region" description="Basic and acidic residues" evidence="1">
    <location>
        <begin position="194"/>
        <end position="215"/>
    </location>
</feature>
<dbReference type="Proteomes" id="UP000606974">
    <property type="component" value="Unassembled WGS sequence"/>
</dbReference>
<evidence type="ECO:0008006" key="4">
    <source>
        <dbReference type="Google" id="ProtNLM"/>
    </source>
</evidence>
<feature type="region of interest" description="Disordered" evidence="1">
    <location>
        <begin position="298"/>
        <end position="331"/>
    </location>
</feature>